<protein>
    <submittedName>
        <fullName evidence="3">MGMT family protein</fullName>
    </submittedName>
</protein>
<dbReference type="SUPFAM" id="SSF46767">
    <property type="entry name" value="Methylated DNA-protein cysteine methyltransferase, C-terminal domain"/>
    <property type="match status" value="1"/>
</dbReference>
<dbReference type="PANTHER" id="PTHR42942">
    <property type="entry name" value="6-O-METHYLGUANINE DNA METHYLTRANSFERASE"/>
    <property type="match status" value="1"/>
</dbReference>
<dbReference type="InterPro" id="IPR036388">
    <property type="entry name" value="WH-like_DNA-bd_sf"/>
</dbReference>
<accession>A0A4Q4H297</accession>
<dbReference type="InterPro" id="IPR036217">
    <property type="entry name" value="MethylDNA_cys_MeTrfase_DNAb"/>
</dbReference>
<dbReference type="RefSeq" id="WP_130072887.1">
    <property type="nucleotide sequence ID" value="NZ_CP048659.1"/>
</dbReference>
<dbReference type="PANTHER" id="PTHR42942:SF1">
    <property type="entry name" value="ALKYLTRANSFERASE-LIKE PROTEIN 1"/>
    <property type="match status" value="1"/>
</dbReference>
<organism evidence="3 4">
    <name type="scientific">Acinetobacter piscicola</name>
    <dbReference type="NCBI Taxonomy" id="2006115"/>
    <lineage>
        <taxon>Bacteria</taxon>
        <taxon>Pseudomonadati</taxon>
        <taxon>Pseudomonadota</taxon>
        <taxon>Gammaproteobacteria</taxon>
        <taxon>Moraxellales</taxon>
        <taxon>Moraxellaceae</taxon>
        <taxon>Acinetobacter</taxon>
    </lineage>
</organism>
<dbReference type="InterPro" id="IPR014048">
    <property type="entry name" value="MethylDNA_cys_MeTrfase_DNA-bd"/>
</dbReference>
<dbReference type="GO" id="GO:0006281">
    <property type="term" value="P:DNA repair"/>
    <property type="evidence" value="ECO:0007669"/>
    <property type="project" value="InterPro"/>
</dbReference>
<dbReference type="EMBL" id="CP048659">
    <property type="protein sequence ID" value="QOW45425.1"/>
    <property type="molecule type" value="Genomic_DNA"/>
</dbReference>
<dbReference type="Pfam" id="PF01035">
    <property type="entry name" value="DNA_binding_1"/>
    <property type="match status" value="1"/>
</dbReference>
<reference evidence="3 4" key="1">
    <citation type="submission" date="2020-02" db="EMBL/GenBank/DDBJ databases">
        <title>Tigecycline-resistant Acinetobacter species from pigs and migratory birds.</title>
        <authorList>
            <person name="Chen C."/>
            <person name="Sun J."/>
            <person name="Liao X.-P."/>
            <person name="Liu Y.-H."/>
        </authorList>
    </citation>
    <scope>NUCLEOTIDE SEQUENCE [LARGE SCALE GENOMIC DNA]</scope>
    <source>
        <strain evidence="3 4">YH12207_T</strain>
    </source>
</reference>
<dbReference type="Proteomes" id="UP000593966">
    <property type="component" value="Chromosome"/>
</dbReference>
<feature type="domain" description="Methylated-DNA-[protein]-cysteine S-methyltransferase DNA binding" evidence="2">
    <location>
        <begin position="14"/>
        <end position="94"/>
    </location>
</feature>
<dbReference type="AlphaFoldDB" id="A0A4Q4H297"/>
<dbReference type="InterPro" id="IPR052520">
    <property type="entry name" value="ATL_DNA_repair"/>
</dbReference>
<dbReference type="CDD" id="cd06445">
    <property type="entry name" value="ATase"/>
    <property type="match status" value="1"/>
</dbReference>
<dbReference type="Gene3D" id="1.10.10.10">
    <property type="entry name" value="Winged helix-like DNA-binding domain superfamily/Winged helix DNA-binding domain"/>
    <property type="match status" value="1"/>
</dbReference>
<gene>
    <name evidence="3" type="ORF">G0028_05670</name>
</gene>
<evidence type="ECO:0000256" key="1">
    <source>
        <dbReference type="ARBA" id="ARBA00022763"/>
    </source>
</evidence>
<sequence length="111" mass="12124">MITQNSSASTAELTQMIIAVVVQIPYGKVASYGQIAKLAGLPRHARLVGRVLGQLEAGHDVPWYRVINAQGKISTHTLDEQGMNIQQAKLLAESIVVLDGKVNMKKYAWQP</sequence>
<dbReference type="OrthoDB" id="9132167at2"/>
<name>A0A4Q4H297_9GAMM</name>
<dbReference type="GO" id="GO:0003824">
    <property type="term" value="F:catalytic activity"/>
    <property type="evidence" value="ECO:0007669"/>
    <property type="project" value="InterPro"/>
</dbReference>
<evidence type="ECO:0000313" key="3">
    <source>
        <dbReference type="EMBL" id="QOW45425.1"/>
    </source>
</evidence>
<evidence type="ECO:0000313" key="4">
    <source>
        <dbReference type="Proteomes" id="UP000593966"/>
    </source>
</evidence>
<proteinExistence type="predicted"/>
<keyword evidence="4" id="KW-1185">Reference proteome</keyword>
<evidence type="ECO:0000259" key="2">
    <source>
        <dbReference type="Pfam" id="PF01035"/>
    </source>
</evidence>
<keyword evidence="1" id="KW-0227">DNA damage</keyword>